<dbReference type="Pfam" id="PF00293">
    <property type="entry name" value="NUDIX"/>
    <property type="match status" value="1"/>
</dbReference>
<dbReference type="Gene3D" id="2.20.70.10">
    <property type="match status" value="1"/>
</dbReference>
<organism evidence="4 5">
    <name type="scientific">Comamonas flocculans</name>
    <dbReference type="NCBI Taxonomy" id="2597701"/>
    <lineage>
        <taxon>Bacteria</taxon>
        <taxon>Pseudomonadati</taxon>
        <taxon>Pseudomonadota</taxon>
        <taxon>Betaproteobacteria</taxon>
        <taxon>Burkholderiales</taxon>
        <taxon>Comamonadaceae</taxon>
        <taxon>Comamonas</taxon>
    </lineage>
</organism>
<reference evidence="4 5" key="1">
    <citation type="submission" date="2019-07" db="EMBL/GenBank/DDBJ databases">
        <title>Complete genome sequence of Comamonas sp. NLF 7-7 isolated from livestock.</title>
        <authorList>
            <person name="Kim D.H."/>
            <person name="Kim J.G."/>
        </authorList>
    </citation>
    <scope>NUCLEOTIDE SEQUENCE [LARGE SCALE GENOMIC DNA]</scope>
    <source>
        <strain evidence="4 5">NLF 7-7</strain>
    </source>
</reference>
<dbReference type="EMBL" id="CP042344">
    <property type="protein sequence ID" value="QEA14167.1"/>
    <property type="molecule type" value="Genomic_DNA"/>
</dbReference>
<proteinExistence type="predicted"/>
<dbReference type="GO" id="GO:0016787">
    <property type="term" value="F:hydrolase activity"/>
    <property type="evidence" value="ECO:0007669"/>
    <property type="project" value="UniProtKB-KW"/>
</dbReference>
<evidence type="ECO:0000256" key="1">
    <source>
        <dbReference type="ARBA" id="ARBA00001946"/>
    </source>
</evidence>
<dbReference type="AlphaFoldDB" id="A0A5B8S115"/>
<dbReference type="CDD" id="cd04511">
    <property type="entry name" value="NUDIX_Hydrolase"/>
    <property type="match status" value="1"/>
</dbReference>
<gene>
    <name evidence="4" type="ORF">FOZ74_14650</name>
</gene>
<dbReference type="Pfam" id="PF14803">
    <property type="entry name" value="Zn_ribbon_Nudix"/>
    <property type="match status" value="1"/>
</dbReference>
<dbReference type="InterPro" id="IPR020084">
    <property type="entry name" value="NUDIX_hydrolase_CS"/>
</dbReference>
<dbReference type="PROSITE" id="PS00893">
    <property type="entry name" value="NUDIX_BOX"/>
    <property type="match status" value="1"/>
</dbReference>
<dbReference type="OrthoDB" id="5417595at2"/>
<dbReference type="InterPro" id="IPR015797">
    <property type="entry name" value="NUDIX_hydrolase-like_dom_sf"/>
</dbReference>
<comment type="cofactor">
    <cofactor evidence="1">
        <name>Mg(2+)</name>
        <dbReference type="ChEBI" id="CHEBI:18420"/>
    </cofactor>
</comment>
<feature type="domain" description="Nudix hydrolase" evidence="3">
    <location>
        <begin position="43"/>
        <end position="166"/>
    </location>
</feature>
<protein>
    <submittedName>
        <fullName evidence="4">NUDIX hydrolase</fullName>
    </submittedName>
</protein>
<keyword evidence="2 4" id="KW-0378">Hydrolase</keyword>
<dbReference type="RefSeq" id="WP_146913748.1">
    <property type="nucleotide sequence ID" value="NZ_CP042344.1"/>
</dbReference>
<dbReference type="KEGG" id="cof:FOZ74_14650"/>
<evidence type="ECO:0000313" key="4">
    <source>
        <dbReference type="EMBL" id="QEA14167.1"/>
    </source>
</evidence>
<name>A0A5B8S115_9BURK</name>
<dbReference type="Proteomes" id="UP000321199">
    <property type="component" value="Chromosome"/>
</dbReference>
<dbReference type="InterPro" id="IPR000086">
    <property type="entry name" value="NUDIX_hydrolase_dom"/>
</dbReference>
<dbReference type="InterPro" id="IPR029401">
    <property type="entry name" value="Nudix_N"/>
</dbReference>
<sequence>MFARRPILHCRECGATVVYRLPDDGDTHPRAVCTRCATVHYENPLMVVGTVPVLGERVLLCQRNIEPRRGLWTLPAGFMELDETTAQGAARETDEEAGAQIEMGPLFTLLNVTQVGQVHLYYRATLLSDAFDPGHETMQARLFTEDEIPWEQLAFRTVRRTLECYFADRRTGRFGFHCMDLS</sequence>
<dbReference type="PANTHER" id="PTHR43222:SF2">
    <property type="entry name" value="NUDIX HYDROLASE 23, CHLOROPLASTIC"/>
    <property type="match status" value="1"/>
</dbReference>
<dbReference type="PROSITE" id="PS51462">
    <property type="entry name" value="NUDIX"/>
    <property type="match status" value="1"/>
</dbReference>
<accession>A0A5B8S115</accession>
<evidence type="ECO:0000313" key="5">
    <source>
        <dbReference type="Proteomes" id="UP000321199"/>
    </source>
</evidence>
<dbReference type="PANTHER" id="PTHR43222">
    <property type="entry name" value="NUDIX HYDROLASE 23"/>
    <property type="match status" value="1"/>
</dbReference>
<keyword evidence="5" id="KW-1185">Reference proteome</keyword>
<dbReference type="Gene3D" id="3.90.79.10">
    <property type="entry name" value="Nucleoside Triphosphate Pyrophosphohydrolase"/>
    <property type="match status" value="1"/>
</dbReference>
<evidence type="ECO:0000259" key="3">
    <source>
        <dbReference type="PROSITE" id="PS51462"/>
    </source>
</evidence>
<dbReference type="SUPFAM" id="SSF55811">
    <property type="entry name" value="Nudix"/>
    <property type="match status" value="1"/>
</dbReference>
<evidence type="ECO:0000256" key="2">
    <source>
        <dbReference type="ARBA" id="ARBA00022801"/>
    </source>
</evidence>